<dbReference type="Proteomes" id="UP001589609">
    <property type="component" value="Unassembled WGS sequence"/>
</dbReference>
<organism evidence="1 2">
    <name type="scientific">Ectobacillus funiculus</name>
    <dbReference type="NCBI Taxonomy" id="137993"/>
    <lineage>
        <taxon>Bacteria</taxon>
        <taxon>Bacillati</taxon>
        <taxon>Bacillota</taxon>
        <taxon>Bacilli</taxon>
        <taxon>Bacillales</taxon>
        <taxon>Bacillaceae</taxon>
        <taxon>Ectobacillus</taxon>
    </lineage>
</organism>
<accession>A0ABV5WGV1</accession>
<dbReference type="Pfam" id="PF07485">
    <property type="entry name" value="DUF1529"/>
    <property type="match status" value="2"/>
</dbReference>
<gene>
    <name evidence="1" type="ORF">ACFFMS_15415</name>
</gene>
<proteinExistence type="predicted"/>
<dbReference type="InterPro" id="IPR011094">
    <property type="entry name" value="Uncharacterised_LppY/LpqO"/>
</dbReference>
<evidence type="ECO:0000313" key="2">
    <source>
        <dbReference type="Proteomes" id="UP001589609"/>
    </source>
</evidence>
<sequence length="320" mass="35461">MFFKNKITIGLFLVLVLILVGNITLNNNLRVKIKTNSNLQIPTIAHVSQQSNWQSIEKVIGKGGEIKTGNVYYISLPRTDLEVKLHGTPLHPSFALGSWLAFKEVHDGGMVMGDLVLTEGEVNPVMNELINSGIEVTALHNHLLGESPRIMYMHIQGHGEIVGLAKTLHSALIKSNTPLKDSQAPSTGNFELEKEQLDNIFGKKGTVSNGIYKISFPRVEDITDRGMIVPPSMGIATVINFQPTDKGKAAITGDFVLTAKEANSVMRTLRKHNIQVTALHNHMLYEKPRLFFLHFWANDDAIKLAKGLRDAIENTNSIKR</sequence>
<protein>
    <submittedName>
        <fullName evidence="1">DUF1259 domain-containing protein</fullName>
    </submittedName>
</protein>
<name>A0ABV5WGV1_9BACI</name>
<comment type="caution">
    <text evidence="1">The sequence shown here is derived from an EMBL/GenBank/DDBJ whole genome shotgun (WGS) entry which is preliminary data.</text>
</comment>
<reference evidence="1 2" key="1">
    <citation type="submission" date="2024-09" db="EMBL/GenBank/DDBJ databases">
        <authorList>
            <person name="Sun Q."/>
            <person name="Mori K."/>
        </authorList>
    </citation>
    <scope>NUCLEOTIDE SEQUENCE [LARGE SCALE GENOMIC DNA]</scope>
    <source>
        <strain evidence="1 2">JCM 11201</strain>
    </source>
</reference>
<dbReference type="EMBL" id="JBHMAF010000092">
    <property type="protein sequence ID" value="MFB9759790.1"/>
    <property type="molecule type" value="Genomic_DNA"/>
</dbReference>
<keyword evidence="2" id="KW-1185">Reference proteome</keyword>
<evidence type="ECO:0000313" key="1">
    <source>
        <dbReference type="EMBL" id="MFB9759790.1"/>
    </source>
</evidence>